<reference evidence="1" key="1">
    <citation type="submission" date="2014-09" db="EMBL/GenBank/DDBJ databases">
        <authorList>
            <person name="Magalhaes I.L.F."/>
            <person name="Oliveira U."/>
            <person name="Santos F.R."/>
            <person name="Vidigal T.H.D.A."/>
            <person name="Brescovit A.D."/>
            <person name="Santos A.J."/>
        </authorList>
    </citation>
    <scope>NUCLEOTIDE SEQUENCE</scope>
    <source>
        <tissue evidence="1">Shoot tissue taken approximately 20 cm above the soil surface</tissue>
    </source>
</reference>
<accession>A0A0A9CBJ0</accession>
<organism evidence="1">
    <name type="scientific">Arundo donax</name>
    <name type="common">Giant reed</name>
    <name type="synonym">Donax arundinaceus</name>
    <dbReference type="NCBI Taxonomy" id="35708"/>
    <lineage>
        <taxon>Eukaryota</taxon>
        <taxon>Viridiplantae</taxon>
        <taxon>Streptophyta</taxon>
        <taxon>Embryophyta</taxon>
        <taxon>Tracheophyta</taxon>
        <taxon>Spermatophyta</taxon>
        <taxon>Magnoliopsida</taxon>
        <taxon>Liliopsida</taxon>
        <taxon>Poales</taxon>
        <taxon>Poaceae</taxon>
        <taxon>PACMAD clade</taxon>
        <taxon>Arundinoideae</taxon>
        <taxon>Arundineae</taxon>
        <taxon>Arundo</taxon>
    </lineage>
</organism>
<dbReference type="AlphaFoldDB" id="A0A0A9CBJ0"/>
<name>A0A0A9CBJ0_ARUDO</name>
<evidence type="ECO:0000313" key="1">
    <source>
        <dbReference type="EMBL" id="JAD71828.1"/>
    </source>
</evidence>
<proteinExistence type="predicted"/>
<reference evidence="1" key="2">
    <citation type="journal article" date="2015" name="Data Brief">
        <title>Shoot transcriptome of the giant reed, Arundo donax.</title>
        <authorList>
            <person name="Barrero R.A."/>
            <person name="Guerrero F.D."/>
            <person name="Moolhuijzen P."/>
            <person name="Goolsby J.A."/>
            <person name="Tidwell J."/>
            <person name="Bellgard S.E."/>
            <person name="Bellgard M.I."/>
        </authorList>
    </citation>
    <scope>NUCLEOTIDE SEQUENCE</scope>
    <source>
        <tissue evidence="1">Shoot tissue taken approximately 20 cm above the soil surface</tissue>
    </source>
</reference>
<dbReference type="EMBL" id="GBRH01226067">
    <property type="protein sequence ID" value="JAD71828.1"/>
    <property type="molecule type" value="Transcribed_RNA"/>
</dbReference>
<sequence>MEIGYRMRICIDHGRGGPPDRFSRRNHVKLWHLSMSSTVGFNFNVHGRLTPFVCPPTFHCILHSDSLVVAEGFM</sequence>
<protein>
    <submittedName>
        <fullName evidence="1">Uncharacterized protein</fullName>
    </submittedName>
</protein>